<dbReference type="GO" id="GO:0004725">
    <property type="term" value="F:protein tyrosine phosphatase activity"/>
    <property type="evidence" value="ECO:0007669"/>
    <property type="project" value="UniProtKB-EC"/>
</dbReference>
<keyword evidence="5" id="KW-0904">Protein phosphatase</keyword>
<evidence type="ECO:0000313" key="10">
    <source>
        <dbReference type="EMBL" id="JAC64247.1"/>
    </source>
</evidence>
<protein>
    <recommendedName>
        <fullName evidence="2">protein-tyrosine-phosphatase</fullName>
        <ecNumber evidence="2">3.1.3.48</ecNumber>
    </recommendedName>
</protein>
<evidence type="ECO:0000256" key="5">
    <source>
        <dbReference type="ARBA" id="ARBA00022912"/>
    </source>
</evidence>
<evidence type="ECO:0000256" key="1">
    <source>
        <dbReference type="ARBA" id="ARBA00007315"/>
    </source>
</evidence>
<dbReference type="AlphaFoldDB" id="A0A061QUC1"/>
<feature type="compositionally biased region" description="Low complexity" evidence="7">
    <location>
        <begin position="450"/>
        <end position="459"/>
    </location>
</feature>
<comment type="similarity">
    <text evidence="1">Belongs to the protein-tyrosine phosphatase family. Non-receptor class CDC14 subfamily.</text>
</comment>
<feature type="compositionally biased region" description="Polar residues" evidence="7">
    <location>
        <begin position="390"/>
        <end position="400"/>
    </location>
</feature>
<organism evidence="10">
    <name type="scientific">Tetraselmis sp. GSL018</name>
    <dbReference type="NCBI Taxonomy" id="582737"/>
    <lineage>
        <taxon>Eukaryota</taxon>
        <taxon>Viridiplantae</taxon>
        <taxon>Chlorophyta</taxon>
        <taxon>core chlorophytes</taxon>
        <taxon>Chlorodendrophyceae</taxon>
        <taxon>Chlorodendrales</taxon>
        <taxon>Chlorodendraceae</taxon>
        <taxon>Tetraselmis</taxon>
    </lineage>
</organism>
<dbReference type="PANTHER" id="PTHR23339">
    <property type="entry name" value="TYROSINE SPECIFIC PROTEIN PHOSPHATASE AND DUAL SPECIFICITY PROTEIN PHOSPHATASE"/>
    <property type="match status" value="1"/>
</dbReference>
<dbReference type="SUPFAM" id="SSF52799">
    <property type="entry name" value="(Phosphotyrosine protein) phosphatases II"/>
    <property type="match status" value="2"/>
</dbReference>
<dbReference type="Pfam" id="PF00782">
    <property type="entry name" value="DSPc"/>
    <property type="match status" value="1"/>
</dbReference>
<evidence type="ECO:0000259" key="8">
    <source>
        <dbReference type="PROSITE" id="PS50054"/>
    </source>
</evidence>
<dbReference type="InterPro" id="IPR000340">
    <property type="entry name" value="Dual-sp_phosphatase_cat-dom"/>
</dbReference>
<feature type="domain" description="Tyrosine specific protein phosphatases" evidence="9">
    <location>
        <begin position="265"/>
        <end position="327"/>
    </location>
</feature>
<dbReference type="InterPro" id="IPR029260">
    <property type="entry name" value="DSPn"/>
</dbReference>
<dbReference type="InterPro" id="IPR016130">
    <property type="entry name" value="Tyr_Pase_AS"/>
</dbReference>
<name>A0A061QUC1_9CHLO</name>
<evidence type="ECO:0000256" key="7">
    <source>
        <dbReference type="SAM" id="MobiDB-lite"/>
    </source>
</evidence>
<evidence type="ECO:0000256" key="3">
    <source>
        <dbReference type="ARBA" id="ARBA00022618"/>
    </source>
</evidence>
<accession>A0A061QUC1</accession>
<sequence length="585" mass="63704">MRFADELAQAAVLVKDKLFFSVLKRADSLKVSSIARKSICFSIDNELIYEPFFADFGPLNLGLTYRFCEKTSALLKEGERLGQNVYFCCGAHPHQVANAAVLAGLYQVMILGRSADEAMRPLERFKPFVPFRDASCGVSTFHLTVEDCLKGMQRARDAGIISFTNNTFDVQEYLYYEQVEHGDLNWILPGKFVAFSGPSSRRTEFHGYRTLIPEDYIDYYKHKGVTGVVRLNKKSYDRRRFTESGLHHYDLYFPDGSCPPDSILRQFLEIAESEPGALAVHCKAGLGRTGVLICSYLMKHYGFTAEEVVGYIRICRPGSVIGPQQHYLQEMQARMFREGELFRQRQAAAAARTHEPSSRGSSAGSDRVHIKDIPEVDRRTSPMKPLRSGTKPTNISSVTKQMGAASLGANDRLGSRGKAGAGAEGLERPAGSFLRPSFGAAAPTGSTRRAAAVAASSPAFLPPRRDHNLTPPAPSSGTGVRHSMPTFGGNWGSSSSQPPSRGTPEAAEEDIGLPTGFHITPGHKPSSVTRTLAPNGQPRKMPAALASGQQRAGGSLTSAPTSTGSSRYSSLRSGITSSLNRNGRR</sequence>
<dbReference type="FunFam" id="3.90.190.10:FF:000006">
    <property type="entry name" value="Dual specificity protein phosphatase CDC14B"/>
    <property type="match status" value="1"/>
</dbReference>
<evidence type="ECO:0000256" key="4">
    <source>
        <dbReference type="ARBA" id="ARBA00022801"/>
    </source>
</evidence>
<reference evidence="10" key="1">
    <citation type="submission" date="2014-05" db="EMBL/GenBank/DDBJ databases">
        <title>The transcriptome of the halophilic microalga Tetraselmis sp. GSL018 isolated from the Great Salt Lake, Utah.</title>
        <authorList>
            <person name="Jinkerson R.E."/>
            <person name="D'Adamo S."/>
            <person name="Posewitz M.C."/>
        </authorList>
    </citation>
    <scope>NUCLEOTIDE SEQUENCE</scope>
    <source>
        <strain evidence="10">GSL018</strain>
    </source>
</reference>
<keyword evidence="3 10" id="KW-0132">Cell division</keyword>
<feature type="compositionally biased region" description="Polar residues" evidence="7">
    <location>
        <begin position="547"/>
        <end position="561"/>
    </location>
</feature>
<evidence type="ECO:0000256" key="2">
    <source>
        <dbReference type="ARBA" id="ARBA00013064"/>
    </source>
</evidence>
<evidence type="ECO:0000259" key="9">
    <source>
        <dbReference type="PROSITE" id="PS50056"/>
    </source>
</evidence>
<feature type="compositionally biased region" description="Basic and acidic residues" evidence="7">
    <location>
        <begin position="366"/>
        <end position="380"/>
    </location>
</feature>
<dbReference type="Pfam" id="PF14671">
    <property type="entry name" value="DSPn"/>
    <property type="match status" value="1"/>
</dbReference>
<dbReference type="PROSITE" id="PS50054">
    <property type="entry name" value="TYR_PHOSPHATASE_DUAL"/>
    <property type="match status" value="1"/>
</dbReference>
<dbReference type="PROSITE" id="PS50056">
    <property type="entry name" value="TYR_PHOSPHATASE_2"/>
    <property type="match status" value="1"/>
</dbReference>
<feature type="domain" description="Tyrosine-protein phosphatase" evidence="8">
    <location>
        <begin position="182"/>
        <end position="340"/>
    </location>
</feature>
<dbReference type="SMART" id="SM00404">
    <property type="entry name" value="PTPc_motif"/>
    <property type="match status" value="1"/>
</dbReference>
<feature type="region of interest" description="Disordered" evidence="7">
    <location>
        <begin position="345"/>
        <end position="585"/>
    </location>
</feature>
<dbReference type="Gene3D" id="3.90.190.10">
    <property type="entry name" value="Protein tyrosine phosphatase superfamily"/>
    <property type="match status" value="2"/>
</dbReference>
<keyword evidence="4" id="KW-0378">Hydrolase</keyword>
<dbReference type="InterPro" id="IPR044506">
    <property type="entry name" value="CDC14_C"/>
</dbReference>
<dbReference type="EMBL" id="GBEZ01022600">
    <property type="protein sequence ID" value="JAC64247.1"/>
    <property type="molecule type" value="Transcribed_RNA"/>
</dbReference>
<dbReference type="InterPro" id="IPR020422">
    <property type="entry name" value="TYR_PHOSPHATASE_DUAL_dom"/>
</dbReference>
<dbReference type="PROSITE" id="PS00383">
    <property type="entry name" value="TYR_PHOSPHATASE_1"/>
    <property type="match status" value="1"/>
</dbReference>
<proteinExistence type="inferred from homology"/>
<dbReference type="InterPro" id="IPR003595">
    <property type="entry name" value="Tyr_Pase_cat"/>
</dbReference>
<dbReference type="EC" id="3.1.3.48" evidence="2"/>
<dbReference type="InterPro" id="IPR000387">
    <property type="entry name" value="Tyr_Pase_dom"/>
</dbReference>
<dbReference type="GO" id="GO:0051301">
    <property type="term" value="P:cell division"/>
    <property type="evidence" value="ECO:0007669"/>
    <property type="project" value="UniProtKB-KW"/>
</dbReference>
<gene>
    <name evidence="10" type="primary">CDC14</name>
    <name evidence="10" type="ORF">TSPGSL018_18736</name>
</gene>
<dbReference type="CDD" id="cd17657">
    <property type="entry name" value="CDC14_N"/>
    <property type="match status" value="1"/>
</dbReference>
<dbReference type="CDD" id="cd14499">
    <property type="entry name" value="CDC14_C"/>
    <property type="match status" value="1"/>
</dbReference>
<dbReference type="InterPro" id="IPR029021">
    <property type="entry name" value="Prot-tyrosine_phosphatase-like"/>
</dbReference>
<keyword evidence="6" id="KW-0131">Cell cycle</keyword>
<feature type="compositionally biased region" description="Low complexity" evidence="7">
    <location>
        <begin position="562"/>
        <end position="579"/>
    </location>
</feature>
<dbReference type="InterPro" id="IPR050561">
    <property type="entry name" value="PTP"/>
</dbReference>
<evidence type="ECO:0000256" key="6">
    <source>
        <dbReference type="ARBA" id="ARBA00023306"/>
    </source>
</evidence>